<proteinExistence type="predicted"/>
<evidence type="ECO:0000313" key="2">
    <source>
        <dbReference type="Proteomes" id="UP000515159"/>
    </source>
</evidence>
<dbReference type="AlphaFoldDB" id="A0A6P8RGZ9"/>
<feature type="compositionally biased region" description="Low complexity" evidence="1">
    <location>
        <begin position="30"/>
        <end position="59"/>
    </location>
</feature>
<reference evidence="3" key="1">
    <citation type="submission" date="2025-08" db="UniProtKB">
        <authorList>
            <consortium name="RefSeq"/>
        </authorList>
    </citation>
    <scope>IDENTIFICATION</scope>
</reference>
<gene>
    <name evidence="3" type="primary">LOC117362103</name>
</gene>
<dbReference type="RefSeq" id="XP_033803813.1">
    <property type="nucleotide sequence ID" value="XM_033947922.1"/>
</dbReference>
<organism evidence="2 3">
    <name type="scientific">Geotrypetes seraphini</name>
    <name type="common">Gaboon caecilian</name>
    <name type="synonym">Caecilia seraphini</name>
    <dbReference type="NCBI Taxonomy" id="260995"/>
    <lineage>
        <taxon>Eukaryota</taxon>
        <taxon>Metazoa</taxon>
        <taxon>Chordata</taxon>
        <taxon>Craniata</taxon>
        <taxon>Vertebrata</taxon>
        <taxon>Euteleostomi</taxon>
        <taxon>Amphibia</taxon>
        <taxon>Gymnophiona</taxon>
        <taxon>Geotrypetes</taxon>
    </lineage>
</organism>
<evidence type="ECO:0000256" key="1">
    <source>
        <dbReference type="SAM" id="MobiDB-lite"/>
    </source>
</evidence>
<feature type="compositionally biased region" description="Polar residues" evidence="1">
    <location>
        <begin position="7"/>
        <end position="16"/>
    </location>
</feature>
<protein>
    <submittedName>
        <fullName evidence="3">Predicted GPI-anchored protein 58 isoform X2</fullName>
    </submittedName>
</protein>
<accession>A0A6P8RGZ9</accession>
<name>A0A6P8RGZ9_GEOSA</name>
<sequence length="164" mass="16875">MKAETTKGPSSDTQAPSCALARPSSPAGTAPASHDPSSAIASPASRPSPASPSQPRASAQDIPASRAGPASPSHAPSTDADSPASRAGTPWTGLAFPSSSSEEMEQEVECHQLPPPSSPPSPPPPPQQPVWLLWGSSNACMPSRLSTLRGWRHVGRQGYRSWPG</sequence>
<evidence type="ECO:0000313" key="3">
    <source>
        <dbReference type="RefSeq" id="XP_033803813.1"/>
    </source>
</evidence>
<dbReference type="Proteomes" id="UP000515159">
    <property type="component" value="Chromosome 6"/>
</dbReference>
<dbReference type="GeneID" id="117362103"/>
<feature type="compositionally biased region" description="Pro residues" evidence="1">
    <location>
        <begin position="113"/>
        <end position="128"/>
    </location>
</feature>
<keyword evidence="2" id="KW-1185">Reference proteome</keyword>
<feature type="region of interest" description="Disordered" evidence="1">
    <location>
        <begin position="1"/>
        <end position="131"/>
    </location>
</feature>